<evidence type="ECO:0000313" key="4">
    <source>
        <dbReference type="Proteomes" id="UP000317171"/>
    </source>
</evidence>
<accession>A0A517RN43</accession>
<evidence type="ECO:0000256" key="1">
    <source>
        <dbReference type="ARBA" id="ARBA00022801"/>
    </source>
</evidence>
<evidence type="ECO:0000259" key="2">
    <source>
        <dbReference type="Pfam" id="PF20434"/>
    </source>
</evidence>
<dbReference type="GO" id="GO:0106435">
    <property type="term" value="F:carboxylesterase activity"/>
    <property type="evidence" value="ECO:0007669"/>
    <property type="project" value="UniProtKB-EC"/>
</dbReference>
<feature type="domain" description="BD-FAE-like" evidence="2">
    <location>
        <begin position="70"/>
        <end position="275"/>
    </location>
</feature>
<dbReference type="KEGG" id="gaz:Pan241w_53610"/>
<dbReference type="EC" id="3.1.1.1" evidence="3"/>
<dbReference type="PANTHER" id="PTHR48081">
    <property type="entry name" value="AB HYDROLASE SUPERFAMILY PROTEIN C4A8.06C"/>
    <property type="match status" value="1"/>
</dbReference>
<keyword evidence="1 3" id="KW-0378">Hydrolase</keyword>
<dbReference type="RefSeq" id="WP_145221517.1">
    <property type="nucleotide sequence ID" value="NZ_CP036269.1"/>
</dbReference>
<organism evidence="3 4">
    <name type="scientific">Gimesia alba</name>
    <dbReference type="NCBI Taxonomy" id="2527973"/>
    <lineage>
        <taxon>Bacteria</taxon>
        <taxon>Pseudomonadati</taxon>
        <taxon>Planctomycetota</taxon>
        <taxon>Planctomycetia</taxon>
        <taxon>Planctomycetales</taxon>
        <taxon>Planctomycetaceae</taxon>
        <taxon>Gimesia</taxon>
    </lineage>
</organism>
<dbReference type="AlphaFoldDB" id="A0A517RN43"/>
<dbReference type="InterPro" id="IPR029058">
    <property type="entry name" value="AB_hydrolase_fold"/>
</dbReference>
<dbReference type="Pfam" id="PF20434">
    <property type="entry name" value="BD-FAE"/>
    <property type="match status" value="1"/>
</dbReference>
<keyword evidence="4" id="KW-1185">Reference proteome</keyword>
<gene>
    <name evidence="3" type="primary">nlhH_4</name>
    <name evidence="3" type="ORF">Pan241w_53610</name>
</gene>
<proteinExistence type="predicted"/>
<dbReference type="PANTHER" id="PTHR48081:SF13">
    <property type="entry name" value="ALPHA_BETA HYDROLASE"/>
    <property type="match status" value="1"/>
</dbReference>
<evidence type="ECO:0000313" key="3">
    <source>
        <dbReference type="EMBL" id="QDT45242.1"/>
    </source>
</evidence>
<dbReference type="InterPro" id="IPR049492">
    <property type="entry name" value="BD-FAE-like_dom"/>
</dbReference>
<reference evidence="3 4" key="1">
    <citation type="submission" date="2019-02" db="EMBL/GenBank/DDBJ databases">
        <title>Deep-cultivation of Planctomycetes and their phenomic and genomic characterization uncovers novel biology.</title>
        <authorList>
            <person name="Wiegand S."/>
            <person name="Jogler M."/>
            <person name="Boedeker C."/>
            <person name="Pinto D."/>
            <person name="Vollmers J."/>
            <person name="Rivas-Marin E."/>
            <person name="Kohn T."/>
            <person name="Peeters S.H."/>
            <person name="Heuer A."/>
            <person name="Rast P."/>
            <person name="Oberbeckmann S."/>
            <person name="Bunk B."/>
            <person name="Jeske O."/>
            <person name="Meyerdierks A."/>
            <person name="Storesund J.E."/>
            <person name="Kallscheuer N."/>
            <person name="Luecker S."/>
            <person name="Lage O.M."/>
            <person name="Pohl T."/>
            <person name="Merkel B.J."/>
            <person name="Hornburger P."/>
            <person name="Mueller R.-W."/>
            <person name="Bruemmer F."/>
            <person name="Labrenz M."/>
            <person name="Spormann A.M."/>
            <person name="Op den Camp H."/>
            <person name="Overmann J."/>
            <person name="Amann R."/>
            <person name="Jetten M.S.M."/>
            <person name="Mascher T."/>
            <person name="Medema M.H."/>
            <person name="Devos D.P."/>
            <person name="Kaster A.-K."/>
            <person name="Ovreas L."/>
            <person name="Rohde M."/>
            <person name="Galperin M.Y."/>
            <person name="Jogler C."/>
        </authorList>
    </citation>
    <scope>NUCLEOTIDE SEQUENCE [LARGE SCALE GENOMIC DNA]</scope>
    <source>
        <strain evidence="3 4">Pan241w</strain>
    </source>
</reference>
<dbReference type="EMBL" id="CP036269">
    <property type="protein sequence ID" value="QDT45242.1"/>
    <property type="molecule type" value="Genomic_DNA"/>
</dbReference>
<dbReference type="OrthoDB" id="265201at2"/>
<dbReference type="Proteomes" id="UP000317171">
    <property type="component" value="Chromosome"/>
</dbReference>
<name>A0A517RN43_9PLAN</name>
<sequence>MPLFVTRFLTVVMILSVAIYLVPDEQLKSYEEPIKRDTVPSRVGAVPVPKDLIIVEDLEYREGKSRYWTLDLMMPKKRGENLRPALVFVHGGGWSSGDKSRGIFRTAPIEYAKKGYVCISVNYRLTQEAAFPACLEDVKCAVRWLRAHAEKYHVDPNRIGGYGNSAGAHLVSLLALVGKDQQLEGDGPWQDQSSALNAVCASAVPTDFTSWPGGIENKRRLLKFLEQPDTSLEEQARKASPISYVHAKAPPFLVFQGTKDRLVVVAQADEFVKALKAAGAKDVTYHRYPGAGHGVFTQNQEETYPLMEQFFERTLMNGKTESVDKKVNTNGE</sequence>
<dbReference type="InterPro" id="IPR050300">
    <property type="entry name" value="GDXG_lipolytic_enzyme"/>
</dbReference>
<dbReference type="SUPFAM" id="SSF53474">
    <property type="entry name" value="alpha/beta-Hydrolases"/>
    <property type="match status" value="1"/>
</dbReference>
<dbReference type="Gene3D" id="3.40.50.1820">
    <property type="entry name" value="alpha/beta hydrolase"/>
    <property type="match status" value="1"/>
</dbReference>
<protein>
    <submittedName>
        <fullName evidence="3">Carboxylesterase NlhH</fullName>
        <ecNumber evidence="3">3.1.1.1</ecNumber>
    </submittedName>
</protein>